<reference evidence="2" key="1">
    <citation type="journal article" date="2020" name="Nature">
        <title>Giant virus diversity and host interactions through global metagenomics.</title>
        <authorList>
            <person name="Schulz F."/>
            <person name="Roux S."/>
            <person name="Paez-Espino D."/>
            <person name="Jungbluth S."/>
            <person name="Walsh D.A."/>
            <person name="Denef V.J."/>
            <person name="McMahon K.D."/>
            <person name="Konstantinidis K.T."/>
            <person name="Eloe-Fadrosh E.A."/>
            <person name="Kyrpides N.C."/>
            <person name="Woyke T."/>
        </authorList>
    </citation>
    <scope>NUCLEOTIDE SEQUENCE</scope>
    <source>
        <strain evidence="2">GVMAG-M-3300023179-33</strain>
    </source>
</reference>
<proteinExistence type="predicted"/>
<dbReference type="AlphaFoldDB" id="A0A6C0EEW3"/>
<protein>
    <recommendedName>
        <fullName evidence="1">DUF5672 domain-containing protein</fullName>
    </recommendedName>
</protein>
<name>A0A6C0EEW3_9ZZZZ</name>
<evidence type="ECO:0000259" key="1">
    <source>
        <dbReference type="Pfam" id="PF18922"/>
    </source>
</evidence>
<dbReference type="EMBL" id="MN739827">
    <property type="protein sequence ID" value="QHT27716.1"/>
    <property type="molecule type" value="Genomic_DNA"/>
</dbReference>
<feature type="domain" description="DUF5672" evidence="1">
    <location>
        <begin position="224"/>
        <end position="360"/>
    </location>
</feature>
<evidence type="ECO:0000313" key="2">
    <source>
        <dbReference type="EMBL" id="QHT27716.1"/>
    </source>
</evidence>
<dbReference type="Pfam" id="PF18922">
    <property type="entry name" value="DUF5672"/>
    <property type="match status" value="1"/>
</dbReference>
<dbReference type="InterPro" id="IPR043729">
    <property type="entry name" value="DUF5672"/>
</dbReference>
<organism evidence="2">
    <name type="scientific">viral metagenome</name>
    <dbReference type="NCBI Taxonomy" id="1070528"/>
    <lineage>
        <taxon>unclassified sequences</taxon>
        <taxon>metagenomes</taxon>
        <taxon>organismal metagenomes</taxon>
    </lineage>
</organism>
<sequence length="706" mass="83366">MKTRILHKTRMLHKTVIPHDFDVNVYRKFNHDLCHMSDKEAINHYLNHGNYEGRKYKNVIPHDFNVNIYKQINCDLRHMTDEEAYNHYNNHGFYENRIYKSPLLFNMENNNRLDDFLQSYNVTENDVITNPKIEFRYECFKNIPYIKNIELHEIPQNSYHEAVLIEYRCFPHLEFLIRNTINKLGEKWSHTVVCGILNYDYMIDMCNKISPQIKIIKTGFENLDQNTYSKMFSSNYFWDFFVGEKILIYQEDSIIFKNNIGDFLHWDYIGAPWPEHQNDNKAGVGNGGISLRSKSVMKNIIETVSIENTIYNSSTVDYANKCNLHIFPEDVYFTKNMEDLNIGLLADRNSAFMFSTESILNSDSFAGHNFWLCDSNWKQRIYDNVVIQFKPNYSNNISFFQHRGGWKSVLTELINSNFYSTNSNVHFFDMLEHNYLFTNNFACNEKWCGIVHCTPITPTYLDCVNISKMFDNNNFIKSLDSCICIFTLSNYLSKYFIQQFQERNINVKVHTLKHPVDMNNIILFDINQYINNNQKKIIQVGQQLRKISSIYVLKNTNNHEKLWLTGNKDFCRCQFLLNAEIKYLNIPTDNIDQHVNMYYMDTYEEYDELLSKNIVFIDLFDAAANNTVVECIIRNTPIIVNKIEGVVDYLGEDYPLYFTNLDEIPDLLNIDKIVSAHQYLLNIDKNDLTMSYFSKSLISCLNNKVI</sequence>
<accession>A0A6C0EEW3</accession>